<dbReference type="Pfam" id="PF00076">
    <property type="entry name" value="RRM_1"/>
    <property type="match status" value="1"/>
</dbReference>
<dbReference type="Pfam" id="PF01655">
    <property type="entry name" value="Ribosomal_L32e"/>
    <property type="match status" value="1"/>
</dbReference>
<dbReference type="PROSITE" id="PS00580">
    <property type="entry name" value="RIBOSOMAL_L32E"/>
    <property type="match status" value="1"/>
</dbReference>
<accession>A0A4V3SA55</accession>
<dbReference type="InterPro" id="IPR012677">
    <property type="entry name" value="Nucleotide-bd_a/b_plait_sf"/>
</dbReference>
<dbReference type="AlphaFoldDB" id="A0A4V3SA55"/>
<gene>
    <name evidence="9" type="ORF">DBV15_07479</name>
</gene>
<dbReference type="PROSITE" id="PS50102">
    <property type="entry name" value="RRM"/>
    <property type="match status" value="2"/>
</dbReference>
<feature type="compositionally biased region" description="Low complexity" evidence="7">
    <location>
        <begin position="52"/>
        <end position="64"/>
    </location>
</feature>
<feature type="region of interest" description="Disordered" evidence="7">
    <location>
        <begin position="232"/>
        <end position="272"/>
    </location>
</feature>
<keyword evidence="4" id="KW-0687">Ribonucleoprotein</keyword>
<feature type="non-terminal residue" evidence="9">
    <location>
        <position position="1"/>
    </location>
</feature>
<dbReference type="GO" id="GO:0022625">
    <property type="term" value="C:cytosolic large ribosomal subunit"/>
    <property type="evidence" value="ECO:0007669"/>
    <property type="project" value="TreeGrafter"/>
</dbReference>
<dbReference type="InterPro" id="IPR036351">
    <property type="entry name" value="Ribosomal_eL32_sf"/>
</dbReference>
<protein>
    <recommendedName>
        <fullName evidence="5">60S ribosomal protein L32</fullName>
    </recommendedName>
</protein>
<feature type="compositionally biased region" description="Gly residues" evidence="7">
    <location>
        <begin position="244"/>
        <end position="263"/>
    </location>
</feature>
<evidence type="ECO:0000256" key="7">
    <source>
        <dbReference type="SAM" id="MobiDB-lite"/>
    </source>
</evidence>
<dbReference type="PANTHER" id="PTHR23413:SF1">
    <property type="entry name" value="RIBOSOMAL PROTEIN L32"/>
    <property type="match status" value="1"/>
</dbReference>
<comment type="similarity">
    <text evidence="1">Belongs to the eukaryotic ribosomal protein eL32 family.</text>
</comment>
<dbReference type="SMART" id="SM01393">
    <property type="entry name" value="Ribosomal_L32e"/>
    <property type="match status" value="1"/>
</dbReference>
<comment type="caution">
    <text evidence="9">The sequence shown here is derived from an EMBL/GenBank/DDBJ whole genome shotgun (WGS) entry which is preliminary data.</text>
</comment>
<dbReference type="Gene3D" id="3.30.70.330">
    <property type="match status" value="2"/>
</dbReference>
<reference evidence="9 10" key="1">
    <citation type="journal article" date="2019" name="Philos. Trans. R. Soc. Lond., B, Biol. Sci.">
        <title>Ant behaviour and brain gene expression of defending hosts depend on the ecological success of the intruding social parasite.</title>
        <authorList>
            <person name="Kaur R."/>
            <person name="Stoldt M."/>
            <person name="Jongepier E."/>
            <person name="Feldmeyer B."/>
            <person name="Menzel F."/>
            <person name="Bornberg-Bauer E."/>
            <person name="Foitzik S."/>
        </authorList>
    </citation>
    <scope>NUCLEOTIDE SEQUENCE [LARGE SCALE GENOMIC DNA]</scope>
    <source>
        <tissue evidence="9">Whole body</tissue>
    </source>
</reference>
<keyword evidence="10" id="KW-1185">Reference proteome</keyword>
<evidence type="ECO:0000256" key="1">
    <source>
        <dbReference type="ARBA" id="ARBA00008431"/>
    </source>
</evidence>
<dbReference type="EMBL" id="QBLH01002703">
    <property type="protein sequence ID" value="TGZ47744.1"/>
    <property type="molecule type" value="Genomic_DNA"/>
</dbReference>
<name>A0A4V3SA55_9HYME</name>
<organism evidence="9 10">
    <name type="scientific">Temnothorax longispinosus</name>
    <dbReference type="NCBI Taxonomy" id="300112"/>
    <lineage>
        <taxon>Eukaryota</taxon>
        <taxon>Metazoa</taxon>
        <taxon>Ecdysozoa</taxon>
        <taxon>Arthropoda</taxon>
        <taxon>Hexapoda</taxon>
        <taxon>Insecta</taxon>
        <taxon>Pterygota</taxon>
        <taxon>Neoptera</taxon>
        <taxon>Endopterygota</taxon>
        <taxon>Hymenoptera</taxon>
        <taxon>Apocrita</taxon>
        <taxon>Aculeata</taxon>
        <taxon>Formicoidea</taxon>
        <taxon>Formicidae</taxon>
        <taxon>Myrmicinae</taxon>
        <taxon>Temnothorax</taxon>
    </lineage>
</organism>
<evidence type="ECO:0000256" key="6">
    <source>
        <dbReference type="PROSITE-ProRule" id="PRU00176"/>
    </source>
</evidence>
<evidence type="ECO:0000313" key="9">
    <source>
        <dbReference type="EMBL" id="TGZ47744.1"/>
    </source>
</evidence>
<dbReference type="GO" id="GO:0003735">
    <property type="term" value="F:structural constituent of ribosome"/>
    <property type="evidence" value="ECO:0007669"/>
    <property type="project" value="InterPro"/>
</dbReference>
<evidence type="ECO:0000313" key="10">
    <source>
        <dbReference type="Proteomes" id="UP000310200"/>
    </source>
</evidence>
<dbReference type="STRING" id="300112.A0A4V3SA55"/>
<dbReference type="InterPro" id="IPR000504">
    <property type="entry name" value="RRM_dom"/>
</dbReference>
<dbReference type="GO" id="GO:0006412">
    <property type="term" value="P:translation"/>
    <property type="evidence" value="ECO:0007669"/>
    <property type="project" value="InterPro"/>
</dbReference>
<dbReference type="SUPFAM" id="SSF52042">
    <property type="entry name" value="Ribosomal protein L32e"/>
    <property type="match status" value="1"/>
</dbReference>
<dbReference type="CDD" id="cd00513">
    <property type="entry name" value="Ribosomal_L32_L32e"/>
    <property type="match status" value="1"/>
</dbReference>
<feature type="domain" description="RRM" evidence="8">
    <location>
        <begin position="99"/>
        <end position="177"/>
    </location>
</feature>
<dbReference type="SUPFAM" id="SSF54928">
    <property type="entry name" value="RNA-binding domain, RBD"/>
    <property type="match status" value="1"/>
</dbReference>
<dbReference type="PANTHER" id="PTHR23413">
    <property type="entry name" value="60S RIBOSOMAL PROTEIN L32 AND DNA-DIRECTED RNA POLYMERASE II, SUBUNIT N"/>
    <property type="match status" value="1"/>
</dbReference>
<dbReference type="Proteomes" id="UP000310200">
    <property type="component" value="Unassembled WGS sequence"/>
</dbReference>
<evidence type="ECO:0000256" key="3">
    <source>
        <dbReference type="ARBA" id="ARBA00022980"/>
    </source>
</evidence>
<feature type="region of interest" description="Disordered" evidence="7">
    <location>
        <begin position="1"/>
        <end position="76"/>
    </location>
</feature>
<feature type="compositionally biased region" description="Gly residues" evidence="7">
    <location>
        <begin position="65"/>
        <end position="75"/>
    </location>
</feature>
<evidence type="ECO:0000259" key="8">
    <source>
        <dbReference type="PROSITE" id="PS50102"/>
    </source>
</evidence>
<feature type="compositionally biased region" description="Low complexity" evidence="7">
    <location>
        <begin position="9"/>
        <end position="20"/>
    </location>
</feature>
<sequence length="515" mass="56361">ARNIPNVQANNPPGNNAFGGSSFGGGRDFDGGFSRGDGDRVSGGSGGGFSGNQGQSGSDNRQYSNGGGSGSGGDNKFGNTYGLSTQLLESLGINGPLVKRVFVTNLDDKVDEKKLLEVFEYFGGKVVRAELWKHEDGKSRGSGVVEYAHPFQSVLAIMNFHNQQLYDRDMTVRLDNAPDMSPKLPDGLKGIGMGLEPGDNILLDIPNVQANNSPGGPNNAFGGSSFGGGRDFDGGFSRGDGDRVSGGGGGGFSGNQGQSGGGNRQNFNGSRPMSDTILIGNLPSDIALHLLCDKFHQSGFGEIKLVEMTDAHTGIVRFASKWDAERAHEEAYVFMCRLQDSTPDDTRKFILVVWQNLGQEVRSVCLWKISKSCLYNGYSTLKRRSLLVGSVGSYQRTKKFIRHQSDRYDKLKRNWRKPKGIDNRVRRRFKGQYLMPNIGYGSNKKTRHMLPTGFRKVLVHNVKELEVLMMQNRKFCAEIAHGVSSKKRKTIVERAQQLSIRVTNASARLRSEENE</sequence>
<evidence type="ECO:0000256" key="5">
    <source>
        <dbReference type="ARBA" id="ARBA00035335"/>
    </source>
</evidence>
<keyword evidence="2 6" id="KW-0694">RNA-binding</keyword>
<dbReference type="GO" id="GO:0003723">
    <property type="term" value="F:RNA binding"/>
    <property type="evidence" value="ECO:0007669"/>
    <property type="project" value="UniProtKB-UniRule"/>
</dbReference>
<dbReference type="InterPro" id="IPR018263">
    <property type="entry name" value="Ribosomal_eL32_CS"/>
</dbReference>
<evidence type="ECO:0000256" key="4">
    <source>
        <dbReference type="ARBA" id="ARBA00023274"/>
    </source>
</evidence>
<proteinExistence type="inferred from homology"/>
<feature type="domain" description="RRM" evidence="8">
    <location>
        <begin position="275"/>
        <end position="356"/>
    </location>
</feature>
<dbReference type="InterPro" id="IPR035979">
    <property type="entry name" value="RBD_domain_sf"/>
</dbReference>
<dbReference type="InterPro" id="IPR001515">
    <property type="entry name" value="Ribosomal_eL32"/>
</dbReference>
<keyword evidence="3" id="KW-0689">Ribosomal protein</keyword>
<dbReference type="SMART" id="SM00360">
    <property type="entry name" value="RRM"/>
    <property type="match status" value="2"/>
</dbReference>
<feature type="compositionally biased region" description="Gly residues" evidence="7">
    <location>
        <begin position="41"/>
        <end position="51"/>
    </location>
</feature>
<evidence type="ECO:0000256" key="2">
    <source>
        <dbReference type="ARBA" id="ARBA00022884"/>
    </source>
</evidence>